<dbReference type="RefSeq" id="XP_010447218.1">
    <property type="nucleotide sequence ID" value="XM_010448916.2"/>
</dbReference>
<reference evidence="1" key="1">
    <citation type="journal article" date="2014" name="Nat. Commun.">
        <title>The emerging biofuel crop Camelina sativa retains a highly undifferentiated hexaploid genome structure.</title>
        <authorList>
            <person name="Kagale S."/>
            <person name="Koh C."/>
            <person name="Nixon J."/>
            <person name="Bollina V."/>
            <person name="Clarke W.E."/>
            <person name="Tuteja R."/>
            <person name="Spillane C."/>
            <person name="Robinson S.J."/>
            <person name="Links M.G."/>
            <person name="Clarke C."/>
            <person name="Higgins E.E."/>
            <person name="Huebert T."/>
            <person name="Sharpe A.G."/>
            <person name="Parkin I.A."/>
        </authorList>
    </citation>
    <scope>NUCLEOTIDE SEQUENCE [LARGE SCALE GENOMIC DNA]</scope>
    <source>
        <strain evidence="1">cv. DH55</strain>
    </source>
</reference>
<dbReference type="Proteomes" id="UP000694864">
    <property type="component" value="Chromosome 12"/>
</dbReference>
<sequence>MHQSHDEVIIQGRLDVEGGGEKNGIDGRLVGREGITVGNEGNVGIGGITVGIVGRFGCGKDDGIGNGGIAVGIVGRVGRDGCGNVDGNGGSPIVGIGRLGI</sequence>
<organism evidence="1 2">
    <name type="scientific">Camelina sativa</name>
    <name type="common">False flax</name>
    <name type="synonym">Myagrum sativum</name>
    <dbReference type="NCBI Taxonomy" id="90675"/>
    <lineage>
        <taxon>Eukaryota</taxon>
        <taxon>Viridiplantae</taxon>
        <taxon>Streptophyta</taxon>
        <taxon>Embryophyta</taxon>
        <taxon>Tracheophyta</taxon>
        <taxon>Spermatophyta</taxon>
        <taxon>Magnoliopsida</taxon>
        <taxon>eudicotyledons</taxon>
        <taxon>Gunneridae</taxon>
        <taxon>Pentapetalae</taxon>
        <taxon>rosids</taxon>
        <taxon>malvids</taxon>
        <taxon>Brassicales</taxon>
        <taxon>Brassicaceae</taxon>
        <taxon>Camelineae</taxon>
        <taxon>Camelina</taxon>
    </lineage>
</organism>
<evidence type="ECO:0000313" key="1">
    <source>
        <dbReference type="Proteomes" id="UP000694864"/>
    </source>
</evidence>
<name>A0ABM0UW45_CAMSA</name>
<gene>
    <name evidence="2" type="primary">LOC104729890</name>
</gene>
<proteinExistence type="predicted"/>
<dbReference type="GeneID" id="104729890"/>
<accession>A0ABM0UW45</accession>
<evidence type="ECO:0000313" key="2">
    <source>
        <dbReference type="RefSeq" id="XP_010447218.1"/>
    </source>
</evidence>
<protein>
    <submittedName>
        <fullName evidence="2">Uncharacterized protein LOC104729890</fullName>
    </submittedName>
</protein>
<reference evidence="2" key="2">
    <citation type="submission" date="2025-08" db="UniProtKB">
        <authorList>
            <consortium name="RefSeq"/>
        </authorList>
    </citation>
    <scope>IDENTIFICATION</scope>
    <source>
        <tissue evidence="2">Leaf</tissue>
    </source>
</reference>
<keyword evidence="1" id="KW-1185">Reference proteome</keyword>